<evidence type="ECO:0000256" key="3">
    <source>
        <dbReference type="ARBA" id="ARBA00022960"/>
    </source>
</evidence>
<dbReference type="PROSITE" id="PS00923">
    <property type="entry name" value="ASP_GLU_RACEMASE_1"/>
    <property type="match status" value="1"/>
</dbReference>
<feature type="binding site" evidence="7">
    <location>
        <begin position="62"/>
        <end position="63"/>
    </location>
    <ligand>
        <name>substrate</name>
    </ligand>
</feature>
<dbReference type="RefSeq" id="WP_385876431.1">
    <property type="nucleotide sequence ID" value="NZ_JBHLXE010000046.1"/>
</dbReference>
<feature type="region of interest" description="Disordered" evidence="8">
    <location>
        <begin position="1"/>
        <end position="20"/>
    </location>
</feature>
<evidence type="ECO:0000256" key="6">
    <source>
        <dbReference type="ARBA" id="ARBA00023316"/>
    </source>
</evidence>
<keyword evidence="10" id="KW-1185">Reference proteome</keyword>
<evidence type="ECO:0000256" key="4">
    <source>
        <dbReference type="ARBA" id="ARBA00022984"/>
    </source>
</evidence>
<dbReference type="InterPro" id="IPR018187">
    <property type="entry name" value="Asp/Glu_racemase_AS_1"/>
</dbReference>
<dbReference type="InterPro" id="IPR015942">
    <property type="entry name" value="Asp/Glu/hydantoin_racemase"/>
</dbReference>
<comment type="function">
    <text evidence="7">Provides the (R)-glutamate required for cell wall biosynthesis.</text>
</comment>
<dbReference type="InterPro" id="IPR004391">
    <property type="entry name" value="Glu_race"/>
</dbReference>
<keyword evidence="3 7" id="KW-0133">Cell shape</keyword>
<dbReference type="NCBIfam" id="TIGR00067">
    <property type="entry name" value="glut_race"/>
    <property type="match status" value="1"/>
</dbReference>
<evidence type="ECO:0000256" key="1">
    <source>
        <dbReference type="ARBA" id="ARBA00001602"/>
    </source>
</evidence>
<dbReference type="Pfam" id="PF01177">
    <property type="entry name" value="Asp_Glu_race"/>
    <property type="match status" value="1"/>
</dbReference>
<protein>
    <recommendedName>
        <fullName evidence="2 7">Glutamate racemase</fullName>
        <ecNumber evidence="2 7">5.1.1.3</ecNumber>
    </recommendedName>
</protein>
<dbReference type="InterPro" id="IPR033134">
    <property type="entry name" value="Asp/Glu_racemase_AS_2"/>
</dbReference>
<feature type="binding site" evidence="7">
    <location>
        <begin position="30"/>
        <end position="31"/>
    </location>
    <ligand>
        <name>substrate</name>
    </ligand>
</feature>
<feature type="binding site" evidence="7">
    <location>
        <begin position="95"/>
        <end position="96"/>
    </location>
    <ligand>
        <name>substrate</name>
    </ligand>
</feature>
<gene>
    <name evidence="7 9" type="primary">murI</name>
    <name evidence="9" type="ORF">ACFFIT_04350</name>
</gene>
<proteinExistence type="inferred from homology"/>
<dbReference type="Gene3D" id="3.40.50.1860">
    <property type="match status" value="2"/>
</dbReference>
<dbReference type="SUPFAM" id="SSF53681">
    <property type="entry name" value="Aspartate/glutamate racemase"/>
    <property type="match status" value="2"/>
</dbReference>
<dbReference type="EMBL" id="JBHLXE010000046">
    <property type="protein sequence ID" value="MFC0179332.1"/>
    <property type="molecule type" value="Genomic_DNA"/>
</dbReference>
<keyword evidence="6 7" id="KW-0961">Cell wall biogenesis/degradation</keyword>
<comment type="caution">
    <text evidence="9">The sequence shown here is derived from an EMBL/GenBank/DDBJ whole genome shotgun (WGS) entry which is preliminary data.</text>
</comment>
<evidence type="ECO:0000313" key="9">
    <source>
        <dbReference type="EMBL" id="MFC0179332.1"/>
    </source>
</evidence>
<reference evidence="9 10" key="1">
    <citation type="submission" date="2024-09" db="EMBL/GenBank/DDBJ databases">
        <authorList>
            <person name="Sun Q."/>
            <person name="Mori K."/>
        </authorList>
    </citation>
    <scope>NUCLEOTIDE SEQUENCE [LARGE SCALE GENOMIC DNA]</scope>
    <source>
        <strain evidence="9 10">CCM 8545</strain>
    </source>
</reference>
<comment type="pathway">
    <text evidence="7">Cell wall biogenesis; peptidoglycan biosynthesis.</text>
</comment>
<sequence length="287" mass="32040">MAINLQEEHFTSRANTDSKHEGKPTVLIFDSGVGGLSVYSEIEALIPELHFIYAFDNEGFPYGEKTEEYIVERVLSIVKHVNAKYPLSLAVIACNTASTVSLPPLRETFDFPIIGVVPAIKPAAKLTSNQVVGILATKATVKREYTKELIERFATDTSIHLLGTSELVDIAEDKLHGKPVDLHRLENILQPWLKMKEAPDTVVLGCTHFPLLSEELLKVLPEGTRLVDSGQAIARRTAWILEHEAPLKYSCEQNLAICTELNEAALELKDVLYRYHLEELAELKLLD</sequence>
<dbReference type="InterPro" id="IPR001920">
    <property type="entry name" value="Asp/Glu_race"/>
</dbReference>
<dbReference type="HAMAP" id="MF_00258">
    <property type="entry name" value="Glu_racemase"/>
    <property type="match status" value="1"/>
</dbReference>
<feature type="binding site" evidence="7">
    <location>
        <begin position="207"/>
        <end position="208"/>
    </location>
    <ligand>
        <name>substrate</name>
    </ligand>
</feature>
<evidence type="ECO:0000256" key="7">
    <source>
        <dbReference type="HAMAP-Rule" id="MF_00258"/>
    </source>
</evidence>
<dbReference type="PANTHER" id="PTHR21198:SF2">
    <property type="entry name" value="GLUTAMATE RACEMASE"/>
    <property type="match status" value="1"/>
</dbReference>
<dbReference type="PANTHER" id="PTHR21198">
    <property type="entry name" value="GLUTAMATE RACEMASE"/>
    <property type="match status" value="1"/>
</dbReference>
<dbReference type="Proteomes" id="UP001589758">
    <property type="component" value="Unassembled WGS sequence"/>
</dbReference>
<dbReference type="PROSITE" id="PS00924">
    <property type="entry name" value="ASP_GLU_RACEMASE_2"/>
    <property type="match status" value="1"/>
</dbReference>
<comment type="similarity">
    <text evidence="7">Belongs to the aspartate/glutamate racemases family.</text>
</comment>
<feature type="active site" description="Proton donor/acceptor" evidence="7">
    <location>
        <position position="94"/>
    </location>
</feature>
<keyword evidence="5 7" id="KW-0413">Isomerase</keyword>
<evidence type="ECO:0000256" key="5">
    <source>
        <dbReference type="ARBA" id="ARBA00023235"/>
    </source>
</evidence>
<organism evidence="9 10">
    <name type="scientific">Thorsellia kenyensis</name>
    <dbReference type="NCBI Taxonomy" id="1549888"/>
    <lineage>
        <taxon>Bacteria</taxon>
        <taxon>Pseudomonadati</taxon>
        <taxon>Pseudomonadota</taxon>
        <taxon>Gammaproteobacteria</taxon>
        <taxon>Enterobacterales</taxon>
        <taxon>Thorselliaceae</taxon>
        <taxon>Thorsellia</taxon>
    </lineage>
</organism>
<evidence type="ECO:0000256" key="8">
    <source>
        <dbReference type="SAM" id="MobiDB-lite"/>
    </source>
</evidence>
<dbReference type="GO" id="GO:0008881">
    <property type="term" value="F:glutamate racemase activity"/>
    <property type="evidence" value="ECO:0007669"/>
    <property type="project" value="UniProtKB-EC"/>
</dbReference>
<name>A0ABV6C8M8_9GAMM</name>
<comment type="catalytic activity">
    <reaction evidence="1 7">
        <text>L-glutamate = D-glutamate</text>
        <dbReference type="Rhea" id="RHEA:12813"/>
        <dbReference type="ChEBI" id="CHEBI:29985"/>
        <dbReference type="ChEBI" id="CHEBI:29986"/>
        <dbReference type="EC" id="5.1.1.3"/>
    </reaction>
</comment>
<keyword evidence="4 7" id="KW-0573">Peptidoglycan synthesis</keyword>
<feature type="active site" description="Proton donor/acceptor" evidence="7">
    <location>
        <position position="206"/>
    </location>
</feature>
<accession>A0ABV6C8M8</accession>
<evidence type="ECO:0000256" key="2">
    <source>
        <dbReference type="ARBA" id="ARBA00013090"/>
    </source>
</evidence>
<dbReference type="EC" id="5.1.1.3" evidence="2 7"/>
<evidence type="ECO:0000313" key="10">
    <source>
        <dbReference type="Proteomes" id="UP001589758"/>
    </source>
</evidence>
<dbReference type="NCBIfam" id="NF002034">
    <property type="entry name" value="PRK00865.1-1"/>
    <property type="match status" value="1"/>
</dbReference>